<dbReference type="STRING" id="408074.SAMN05660909_01316"/>
<dbReference type="SUPFAM" id="SSF56349">
    <property type="entry name" value="DNA breaking-rejoining enzymes"/>
    <property type="match status" value="1"/>
</dbReference>
<dbReference type="GO" id="GO:0006310">
    <property type="term" value="P:DNA recombination"/>
    <property type="evidence" value="ECO:0007669"/>
    <property type="project" value="UniProtKB-KW"/>
</dbReference>
<dbReference type="InterPro" id="IPR011010">
    <property type="entry name" value="DNA_brk_join_enz"/>
</dbReference>
<keyword evidence="4" id="KW-1185">Reference proteome</keyword>
<dbReference type="InterPro" id="IPR013762">
    <property type="entry name" value="Integrase-like_cat_sf"/>
</dbReference>
<feature type="domain" description="Tyr recombinase" evidence="2">
    <location>
        <begin position="35"/>
        <end position="213"/>
    </location>
</feature>
<dbReference type="CDD" id="cd01185">
    <property type="entry name" value="INTN1_C_like"/>
    <property type="match status" value="1"/>
</dbReference>
<keyword evidence="1" id="KW-0233">DNA recombination</keyword>
<dbReference type="PROSITE" id="PS51898">
    <property type="entry name" value="TYR_RECOMBINASE"/>
    <property type="match status" value="1"/>
</dbReference>
<sequence>MKHIERLKKMVKWAGLKGWCEKDVFAEFKIKIKRKETEYLVWEQLRAIEDLVLIDPLTKLVRAIFVFCCYTGMAPIDVQSLKPSQLSKDMFGNLWMTYTRTKSEVPAWVPLLDKAKEIVSEYGMEEGATYRETVFKYVSNKVINDHLKIIGLACGFDFKLRAYAARHTFGTIVTTQLGVPIEVTQIKMGHEDIESTMIYSRVGNPLVLMYMPRVQQKINSGMTIGINGINEEQFLLLLERIAPKVLENVFTNEIMPKLLEIVHKNPAPPQLPLPASPGVAV</sequence>
<dbReference type="Proteomes" id="UP000199656">
    <property type="component" value="Unassembled WGS sequence"/>
</dbReference>
<evidence type="ECO:0000256" key="1">
    <source>
        <dbReference type="ARBA" id="ARBA00023172"/>
    </source>
</evidence>
<accession>A0A1H3ZNU1</accession>
<dbReference type="EMBL" id="FNRL01000004">
    <property type="protein sequence ID" value="SEA24914.1"/>
    <property type="molecule type" value="Genomic_DNA"/>
</dbReference>
<reference evidence="4" key="1">
    <citation type="submission" date="2016-10" db="EMBL/GenBank/DDBJ databases">
        <authorList>
            <person name="Varghese N."/>
            <person name="Submissions S."/>
        </authorList>
    </citation>
    <scope>NUCLEOTIDE SEQUENCE [LARGE SCALE GENOMIC DNA]</scope>
    <source>
        <strain evidence="4">DSM 23920</strain>
    </source>
</reference>
<organism evidence="3 4">
    <name type="scientific">Chitinophaga terrae</name>
    <name type="common">ex Kim and Jung 2007</name>
    <dbReference type="NCBI Taxonomy" id="408074"/>
    <lineage>
        <taxon>Bacteria</taxon>
        <taxon>Pseudomonadati</taxon>
        <taxon>Bacteroidota</taxon>
        <taxon>Chitinophagia</taxon>
        <taxon>Chitinophagales</taxon>
        <taxon>Chitinophagaceae</taxon>
        <taxon>Chitinophaga</taxon>
    </lineage>
</organism>
<evidence type="ECO:0000313" key="3">
    <source>
        <dbReference type="EMBL" id="SEA24914.1"/>
    </source>
</evidence>
<proteinExistence type="predicted"/>
<dbReference type="InterPro" id="IPR050090">
    <property type="entry name" value="Tyrosine_recombinase_XerCD"/>
</dbReference>
<dbReference type="GO" id="GO:0003677">
    <property type="term" value="F:DNA binding"/>
    <property type="evidence" value="ECO:0007669"/>
    <property type="project" value="InterPro"/>
</dbReference>
<dbReference type="OrthoDB" id="892893at2"/>
<dbReference type="PANTHER" id="PTHR30349">
    <property type="entry name" value="PHAGE INTEGRASE-RELATED"/>
    <property type="match status" value="1"/>
</dbReference>
<dbReference type="GO" id="GO:0015074">
    <property type="term" value="P:DNA integration"/>
    <property type="evidence" value="ECO:0007669"/>
    <property type="project" value="InterPro"/>
</dbReference>
<dbReference type="Pfam" id="PF00589">
    <property type="entry name" value="Phage_integrase"/>
    <property type="match status" value="1"/>
</dbReference>
<dbReference type="InterPro" id="IPR002104">
    <property type="entry name" value="Integrase_catalytic"/>
</dbReference>
<protein>
    <submittedName>
        <fullName evidence="3">Phage integrase family protein</fullName>
    </submittedName>
</protein>
<dbReference type="AlphaFoldDB" id="A0A1H3ZNU1"/>
<evidence type="ECO:0000259" key="2">
    <source>
        <dbReference type="PROSITE" id="PS51898"/>
    </source>
</evidence>
<name>A0A1H3ZNU1_9BACT</name>
<evidence type="ECO:0000313" key="4">
    <source>
        <dbReference type="Proteomes" id="UP000199656"/>
    </source>
</evidence>
<gene>
    <name evidence="3" type="ORF">SAMN05660909_01316</name>
</gene>
<dbReference type="PANTHER" id="PTHR30349:SF64">
    <property type="entry name" value="PROPHAGE INTEGRASE INTD-RELATED"/>
    <property type="match status" value="1"/>
</dbReference>
<dbReference type="Gene3D" id="1.10.443.10">
    <property type="entry name" value="Intergrase catalytic core"/>
    <property type="match status" value="1"/>
</dbReference>